<keyword evidence="3" id="KW-1133">Transmembrane helix</keyword>
<reference evidence="4 5" key="1">
    <citation type="journal article" date="2014" name="Genome Announc.">
        <title>Draft Genome Sequence of Amycolatopsis lurida NRRL 2430, Producer of the Glycopeptide Family Antibiotic Ristocetin.</title>
        <authorList>
            <person name="Kwun M.J."/>
            <person name="Hong H.J."/>
        </authorList>
    </citation>
    <scope>NUCLEOTIDE SEQUENCE [LARGE SCALE GENOMIC DNA]</scope>
    <source>
        <strain evidence="4 5">NRRL 2430</strain>
    </source>
</reference>
<evidence type="ECO:0000256" key="3">
    <source>
        <dbReference type="SAM" id="Phobius"/>
    </source>
</evidence>
<name>A0A2P2FVI1_AMYLU</name>
<comment type="caution">
    <text evidence="4">The sequence shown here is derived from an EMBL/GenBank/DDBJ whole genome shotgun (WGS) entry which is preliminary data.</text>
</comment>
<dbReference type="PANTHER" id="PTHR32309">
    <property type="entry name" value="TYROSINE-PROTEIN KINASE"/>
    <property type="match status" value="1"/>
</dbReference>
<keyword evidence="1" id="KW-0175">Coiled coil</keyword>
<gene>
    <name evidence="4" type="ORF">BB31_14435</name>
</gene>
<dbReference type="AlphaFoldDB" id="A0A2P2FVI1"/>
<dbReference type="EMBL" id="JFBM01000010">
    <property type="protein sequence ID" value="KFU80756.1"/>
    <property type="molecule type" value="Genomic_DNA"/>
</dbReference>
<dbReference type="InterPro" id="IPR050445">
    <property type="entry name" value="Bact_polysacc_biosynth/exp"/>
</dbReference>
<keyword evidence="3" id="KW-0472">Membrane</keyword>
<dbReference type="Proteomes" id="UP000256220">
    <property type="component" value="Unassembled WGS sequence"/>
</dbReference>
<protein>
    <submittedName>
        <fullName evidence="4">Exopolysaccharide biosynthesis protein</fullName>
    </submittedName>
</protein>
<feature type="coiled-coil region" evidence="1">
    <location>
        <begin position="142"/>
        <end position="169"/>
    </location>
</feature>
<feature type="compositionally biased region" description="Basic and acidic residues" evidence="2">
    <location>
        <begin position="432"/>
        <end position="443"/>
    </location>
</feature>
<proteinExistence type="predicted"/>
<evidence type="ECO:0000313" key="4">
    <source>
        <dbReference type="EMBL" id="KFU80756.1"/>
    </source>
</evidence>
<evidence type="ECO:0000256" key="2">
    <source>
        <dbReference type="SAM" id="MobiDB-lite"/>
    </source>
</evidence>
<evidence type="ECO:0000256" key="1">
    <source>
        <dbReference type="SAM" id="Coils"/>
    </source>
</evidence>
<organism evidence="4 5">
    <name type="scientific">Amycolatopsis lurida NRRL 2430</name>
    <dbReference type="NCBI Taxonomy" id="1460371"/>
    <lineage>
        <taxon>Bacteria</taxon>
        <taxon>Bacillati</taxon>
        <taxon>Actinomycetota</taxon>
        <taxon>Actinomycetes</taxon>
        <taxon>Pseudonocardiales</taxon>
        <taxon>Pseudonocardiaceae</taxon>
        <taxon>Amycolatopsis</taxon>
    </lineage>
</organism>
<feature type="region of interest" description="Disordered" evidence="2">
    <location>
        <begin position="420"/>
        <end position="443"/>
    </location>
</feature>
<keyword evidence="5" id="KW-1185">Reference proteome</keyword>
<sequence length="443" mass="46490">MTDDTVRLSMIGQVLRGRWRTLVALALLGALVGAGSSVILSPGYRTTSNVLLQGPREADELLTQAEVATSSVVLDRAAAVLGRGSGADLRDRVSTTVAQGNVITIAATDDSAEHAQQVADQVAQEFVKYSTQVLASTGDAAVKVAQERRETLRQQVAQTNQRITELAEKVSDGTTSVETVQLRTELAALRSSIEQAMSTLNATDTTSGGLGSMVVMGAAERPTSAAAPTLPQLALGGAALFFVFGLLGHLFAARTDRRLRDEEEIGAALGGPVLATVDIPDIADEPDPEAKPSLRAKLLGDDKPWNIRRIDVTPDEIDGDVHYRRLVSRLPRRRLLVLVAEGDHAARTAATRIAGLAGRRFTVVTVAPARPVVEDQTAEGVLVVLGLGTRTAWELVGVAEACADAGLAVVGAALIRPVRPTRAPGAKPGKQAGKDREALAGTP</sequence>
<accession>A0A2P2FVI1</accession>
<keyword evidence="3" id="KW-0812">Transmembrane</keyword>
<evidence type="ECO:0000313" key="5">
    <source>
        <dbReference type="Proteomes" id="UP000256220"/>
    </source>
</evidence>
<dbReference type="PANTHER" id="PTHR32309:SF31">
    <property type="entry name" value="CAPSULAR EXOPOLYSACCHARIDE FAMILY"/>
    <property type="match status" value="1"/>
</dbReference>
<feature type="transmembrane region" description="Helical" evidence="3">
    <location>
        <begin position="233"/>
        <end position="252"/>
    </location>
</feature>